<dbReference type="OrthoDB" id="1426493at2"/>
<accession>A0A554VCF6</accession>
<gene>
    <name evidence="1" type="ORF">FOF46_26540</name>
</gene>
<dbReference type="AlphaFoldDB" id="A0A554VCF6"/>
<reference evidence="1 2" key="1">
    <citation type="submission" date="2019-07" db="EMBL/GenBank/DDBJ databases">
        <title>The draft genome sequence of Aquimarina algiphila M91.</title>
        <authorList>
            <person name="Meng X."/>
        </authorList>
    </citation>
    <scope>NUCLEOTIDE SEQUENCE [LARGE SCALE GENOMIC DNA]</scope>
    <source>
        <strain evidence="1 2">M91</strain>
    </source>
</reference>
<keyword evidence="2" id="KW-1185">Reference proteome</keyword>
<dbReference type="RefSeq" id="WP_143918564.1">
    <property type="nucleotide sequence ID" value="NZ_CANMXV010000057.1"/>
</dbReference>
<proteinExistence type="predicted"/>
<dbReference type="EMBL" id="VLNR01000082">
    <property type="protein sequence ID" value="TSE04387.1"/>
    <property type="molecule type" value="Genomic_DNA"/>
</dbReference>
<protein>
    <submittedName>
        <fullName evidence="1">Uncharacterized protein</fullName>
    </submittedName>
</protein>
<dbReference type="Proteomes" id="UP000318833">
    <property type="component" value="Unassembled WGS sequence"/>
</dbReference>
<evidence type="ECO:0000313" key="1">
    <source>
        <dbReference type="EMBL" id="TSE04387.1"/>
    </source>
</evidence>
<name>A0A554VCF6_9FLAO</name>
<organism evidence="1 2">
    <name type="scientific">Aquimarina algiphila</name>
    <dbReference type="NCBI Taxonomy" id="2047982"/>
    <lineage>
        <taxon>Bacteria</taxon>
        <taxon>Pseudomonadati</taxon>
        <taxon>Bacteroidota</taxon>
        <taxon>Flavobacteriia</taxon>
        <taxon>Flavobacteriales</taxon>
        <taxon>Flavobacteriaceae</taxon>
        <taxon>Aquimarina</taxon>
    </lineage>
</organism>
<evidence type="ECO:0000313" key="2">
    <source>
        <dbReference type="Proteomes" id="UP000318833"/>
    </source>
</evidence>
<sequence length="450" mass="51392">MKTLSLYGQARIIVAIALFIAIGTTHGQKVEVPGSHSKEVGKEKTISVDVIPQLSYSDHPAVWNQAWGPHCKASKPCARKARRFIKKEQFIEGLGYAARALEMKPKKRAERRALDVLTSGNYARAQKEFEKNLNDYPNVPKYINWKSSKAMYYRMWYANRMNHVNAMLQKLDHPKVKITVNPVDHHMLGKLAGTLSTYRKYSANDYYAGGNYYQQQGAKSNDKEDYKRAAMAYKISEYYVTDFKDAKQQYESAKKKATSTVYFSAHYHGHGGFGGTLDEDVKAQLIQNTGFNRLPFVEMVNTKSADYHVKMVTNGLELITRGKTSDKQEYSKEVMDENGKTITKKATIITYTSGYNTRAKVNVEVIDLRSKKVVYSTVSEHTYEWVTVWQKGSGSTDIVKGKYKKYLDNQPDRAPTRKTFYERAIAMCARDIATKLYVNFFLRIGAEPKY</sequence>
<comment type="caution">
    <text evidence="1">The sequence shown here is derived from an EMBL/GenBank/DDBJ whole genome shotgun (WGS) entry which is preliminary data.</text>
</comment>